<dbReference type="EMBL" id="AP025226">
    <property type="protein sequence ID" value="BDC00266.1"/>
    <property type="molecule type" value="Genomic_DNA"/>
</dbReference>
<sequence length="39" mass="4512">MLLAHKGVRGVSKNRIERRSRESYGGNVERGRRKRISTT</sequence>
<reference evidence="2 3" key="1">
    <citation type="journal article" date="2022" name="Microbiol. Resour. Announc.">
        <title>Complete Genome Sequence of the Hyperthermophilic and Acidophilic Archaeon Saccharolobus caldissimus Strain HS-3T.</title>
        <authorList>
            <person name="Sakai H.D."/>
            <person name="Kurosawa N."/>
        </authorList>
    </citation>
    <scope>NUCLEOTIDE SEQUENCE [LARGE SCALE GENOMIC DNA]</scope>
    <source>
        <strain evidence="2 3">JCM32116</strain>
    </source>
</reference>
<gene>
    <name evidence="2" type="ORF">SACC_32820</name>
</gene>
<proteinExistence type="predicted"/>
<protein>
    <submittedName>
        <fullName evidence="2">Uncharacterized protein</fullName>
    </submittedName>
</protein>
<dbReference type="KEGG" id="scas:SACC_32820"/>
<dbReference type="Proteomes" id="UP001319921">
    <property type="component" value="Chromosome"/>
</dbReference>
<name>A0AAQ4CWT4_9CREN</name>
<feature type="region of interest" description="Disordered" evidence="1">
    <location>
        <begin position="1"/>
        <end position="39"/>
    </location>
</feature>
<evidence type="ECO:0000313" key="2">
    <source>
        <dbReference type="EMBL" id="BDC00266.1"/>
    </source>
</evidence>
<keyword evidence="3" id="KW-1185">Reference proteome</keyword>
<organism evidence="2 3">
    <name type="scientific">Saccharolobus caldissimus</name>
    <dbReference type="NCBI Taxonomy" id="1702097"/>
    <lineage>
        <taxon>Archaea</taxon>
        <taxon>Thermoproteota</taxon>
        <taxon>Thermoprotei</taxon>
        <taxon>Sulfolobales</taxon>
        <taxon>Sulfolobaceae</taxon>
        <taxon>Saccharolobus</taxon>
    </lineage>
</organism>
<evidence type="ECO:0000313" key="3">
    <source>
        <dbReference type="Proteomes" id="UP001319921"/>
    </source>
</evidence>
<dbReference type="AlphaFoldDB" id="A0AAQ4CWT4"/>
<evidence type="ECO:0000256" key="1">
    <source>
        <dbReference type="SAM" id="MobiDB-lite"/>
    </source>
</evidence>
<accession>A0AAQ4CWT4</accession>